<dbReference type="Pfam" id="PF07508">
    <property type="entry name" value="Recombinase"/>
    <property type="match status" value="1"/>
</dbReference>
<dbReference type="PROSITE" id="PS51737">
    <property type="entry name" value="RECOMBINASE_DNA_BIND"/>
    <property type="match status" value="1"/>
</dbReference>
<dbReference type="Proteomes" id="UP000289664">
    <property type="component" value="Chromosome"/>
</dbReference>
<feature type="coiled-coil region" evidence="1">
    <location>
        <begin position="401"/>
        <end position="456"/>
    </location>
</feature>
<reference evidence="4 5" key="1">
    <citation type="journal article" date="2019" name="Appl. Environ. Microbiol.">
        <title>Clostridium scindens ATCC 35704: integration of nutritional requirements, the complete genome sequence, and global transcriptional responses to bile acids.</title>
        <authorList>
            <person name="Devendran S."/>
            <person name="Shrestha R."/>
            <person name="Alves J.M.P."/>
            <person name="Wolf P.G."/>
            <person name="Ly L."/>
            <person name="Hernandez A.G."/>
            <person name="Mendez-Garcia C."/>
            <person name="Inboden A."/>
            <person name="Wiley J."/>
            <person name="Paul O."/>
            <person name="Allen A."/>
            <person name="Springer E."/>
            <person name="Wright C.L."/>
            <person name="Fields C.J."/>
            <person name="Daniel S.L."/>
            <person name="Ridlon J.M."/>
        </authorList>
    </citation>
    <scope>NUCLEOTIDE SEQUENCE [LARGE SCALE GENOMIC DNA]</scope>
    <source>
        <strain evidence="4 5">ATCC 35704</strain>
    </source>
</reference>
<dbReference type="Gene3D" id="3.40.50.1390">
    <property type="entry name" value="Resolvase, N-terminal catalytic domain"/>
    <property type="match status" value="1"/>
</dbReference>
<dbReference type="OrthoDB" id="9769353at2"/>
<proteinExistence type="predicted"/>
<name>A0A494WNB5_CLOS5</name>
<dbReference type="GO" id="GO:0000150">
    <property type="term" value="F:DNA strand exchange activity"/>
    <property type="evidence" value="ECO:0007669"/>
    <property type="project" value="InterPro"/>
</dbReference>
<evidence type="ECO:0000313" key="5">
    <source>
        <dbReference type="Proteomes" id="UP000289664"/>
    </source>
</evidence>
<evidence type="ECO:0000256" key="1">
    <source>
        <dbReference type="SAM" id="Coils"/>
    </source>
</evidence>
<evidence type="ECO:0000259" key="2">
    <source>
        <dbReference type="PROSITE" id="PS51736"/>
    </source>
</evidence>
<dbReference type="InterPro" id="IPR038109">
    <property type="entry name" value="DNA_bind_recomb_sf"/>
</dbReference>
<dbReference type="GO" id="GO:0003677">
    <property type="term" value="F:DNA binding"/>
    <property type="evidence" value="ECO:0007669"/>
    <property type="project" value="InterPro"/>
</dbReference>
<dbReference type="KEGG" id="csci:HDCHBGLK_02606"/>
<organism evidence="4 5">
    <name type="scientific">Clostridium scindens (strain ATCC 35704 / DSM 5676 / VPI 13733 / 19)</name>
    <dbReference type="NCBI Taxonomy" id="411468"/>
    <lineage>
        <taxon>Bacteria</taxon>
        <taxon>Bacillati</taxon>
        <taxon>Bacillota</taxon>
        <taxon>Clostridia</taxon>
        <taxon>Lachnospirales</taxon>
        <taxon>Lachnospiraceae</taxon>
    </lineage>
</organism>
<dbReference type="GeneID" id="62696800"/>
<dbReference type="Gene3D" id="3.90.1750.20">
    <property type="entry name" value="Putative Large Serine Recombinase, Chain B, Domain 2"/>
    <property type="match status" value="1"/>
</dbReference>
<dbReference type="SMART" id="SM00857">
    <property type="entry name" value="Resolvase"/>
    <property type="match status" value="1"/>
</dbReference>
<dbReference type="InterPro" id="IPR011109">
    <property type="entry name" value="DNA_bind_recombinase_dom"/>
</dbReference>
<dbReference type="RefSeq" id="WP_039909413.1">
    <property type="nucleotide sequence ID" value="NZ_CP036170.1"/>
</dbReference>
<dbReference type="Pfam" id="PF13408">
    <property type="entry name" value="Zn_ribbon_recom"/>
    <property type="match status" value="1"/>
</dbReference>
<dbReference type="PANTHER" id="PTHR30461:SF23">
    <property type="entry name" value="DNA RECOMBINASE-RELATED"/>
    <property type="match status" value="1"/>
</dbReference>
<accession>A0A494WNB5</accession>
<dbReference type="InterPro" id="IPR025827">
    <property type="entry name" value="Zn_ribbon_recom_dom"/>
</dbReference>
<dbReference type="PROSITE" id="PS51736">
    <property type="entry name" value="RECOMBINASES_3"/>
    <property type="match status" value="1"/>
</dbReference>
<evidence type="ECO:0008006" key="6">
    <source>
        <dbReference type="Google" id="ProtNLM"/>
    </source>
</evidence>
<dbReference type="InterPro" id="IPR050639">
    <property type="entry name" value="SSR_resolvase"/>
</dbReference>
<dbReference type="FunFam" id="3.90.1750.20:FF:000007">
    <property type="entry name" value="Site-specific recombinase"/>
    <property type="match status" value="1"/>
</dbReference>
<dbReference type="SUPFAM" id="SSF53041">
    <property type="entry name" value="Resolvase-like"/>
    <property type="match status" value="1"/>
</dbReference>
<dbReference type="EMBL" id="CP036170">
    <property type="protein sequence ID" value="QBF75197.1"/>
    <property type="molecule type" value="Genomic_DNA"/>
</dbReference>
<protein>
    <recommendedName>
        <fullName evidence="6">Resolvase, N-terminal domain protein</fullName>
    </recommendedName>
</protein>
<dbReference type="AlphaFoldDB" id="A0A494WNB5"/>
<dbReference type="CDD" id="cd00338">
    <property type="entry name" value="Ser_Recombinase"/>
    <property type="match status" value="1"/>
</dbReference>
<dbReference type="InterPro" id="IPR006119">
    <property type="entry name" value="Resolv_N"/>
</dbReference>
<dbReference type="Pfam" id="PF00239">
    <property type="entry name" value="Resolvase"/>
    <property type="match status" value="1"/>
</dbReference>
<gene>
    <name evidence="4" type="ORF">HDCHBGLK_02606</name>
</gene>
<keyword evidence="1" id="KW-0175">Coiled coil</keyword>
<feature type="domain" description="Resolvase/invertase-type recombinase catalytic" evidence="2">
    <location>
        <begin position="19"/>
        <end position="167"/>
    </location>
</feature>
<sequence length="520" mass="59433">MKRITKIEENMLLEKRKLRVAAYCRVSTARDEQLVSLAAQKAHYENYIKSNDEWEFAGLYYDEGISGTKKEKRDGLLAMVAACERGTIDFVITKSISRFARNTTDCLELVRKLLDLNIYIYFEKENLNTGSMESELMLSILSSLAESESVSISENEKWGIKRRFQNGTFIISYPPYGYDNVDGEMVIVPEQAEIVKQIFADTLAGKSTHEIADELNERGVATKKGGHWTPGTINAIIGNEKYTGDVLFQKTYTDSSFNRHQNRGELDQYLMQDHHEAIISKEEFELANAVLKQRGREKGNGYDTGRYQNRYGFSGRICCGECGGKYKRRMHYKPSGQYVAWACANHLKDKESCSQKYITDDALKLAFVTMMNKLVFGHQMVLLPLLQSLRGLNDQSRLLKIEELETAIEKNKEQKQVLTNLMASGYLEPALFNKESNELAAEAETLRQEKDGLMRSVNGDMAKIEELQRLLRFTSKGTMMTEFDDETFLSFAEWITVLSRKEVVFELKCGLSLKERLVEP</sequence>
<evidence type="ECO:0000259" key="3">
    <source>
        <dbReference type="PROSITE" id="PS51737"/>
    </source>
</evidence>
<evidence type="ECO:0000313" key="4">
    <source>
        <dbReference type="EMBL" id="QBF75197.1"/>
    </source>
</evidence>
<dbReference type="InterPro" id="IPR036162">
    <property type="entry name" value="Resolvase-like_N_sf"/>
</dbReference>
<keyword evidence="5" id="KW-1185">Reference proteome</keyword>
<dbReference type="PANTHER" id="PTHR30461">
    <property type="entry name" value="DNA-INVERTASE FROM LAMBDOID PROPHAGE"/>
    <property type="match status" value="1"/>
</dbReference>
<feature type="domain" description="Recombinase" evidence="3">
    <location>
        <begin position="175"/>
        <end position="297"/>
    </location>
</feature>